<dbReference type="Pfam" id="PF01380">
    <property type="entry name" value="SIS"/>
    <property type="match status" value="1"/>
</dbReference>
<keyword evidence="3" id="KW-0413">Isomerase</keyword>
<dbReference type="EMBL" id="JTHP01000001">
    <property type="protein sequence ID" value="KJD47481.1"/>
    <property type="molecule type" value="Genomic_DNA"/>
</dbReference>
<dbReference type="InterPro" id="IPR017552">
    <property type="entry name" value="PHI/rmpB"/>
</dbReference>
<evidence type="ECO:0000313" key="4">
    <source>
        <dbReference type="Proteomes" id="UP000032534"/>
    </source>
</evidence>
<dbReference type="PANTHER" id="PTHR43443">
    <property type="entry name" value="3-HEXULOSE-6-PHOSPHATE ISOMERASE"/>
    <property type="match status" value="1"/>
</dbReference>
<feature type="domain" description="SIS" evidence="2">
    <location>
        <begin position="29"/>
        <end position="172"/>
    </location>
</feature>
<proteinExistence type="inferred from homology"/>
<dbReference type="Gene3D" id="3.40.50.10490">
    <property type="entry name" value="Glucose-6-phosphate isomerase like protein, domain 1"/>
    <property type="match status" value="1"/>
</dbReference>
<evidence type="ECO:0000256" key="1">
    <source>
        <dbReference type="ARBA" id="ARBA00009235"/>
    </source>
</evidence>
<dbReference type="InterPro" id="IPR001347">
    <property type="entry name" value="SIS_dom"/>
</dbReference>
<dbReference type="PATRIC" id="fig|159743.3.peg.130"/>
<accession>A0A0D7X7S8</accession>
<evidence type="ECO:0000259" key="2">
    <source>
        <dbReference type="PROSITE" id="PS51464"/>
    </source>
</evidence>
<gene>
    <name evidence="3" type="ORF">QD47_00565</name>
</gene>
<protein>
    <submittedName>
        <fullName evidence="3">6-phospho 3-hexuloisomerase</fullName>
    </submittedName>
</protein>
<dbReference type="GO" id="GO:0016853">
    <property type="term" value="F:isomerase activity"/>
    <property type="evidence" value="ECO:0007669"/>
    <property type="project" value="UniProtKB-KW"/>
</dbReference>
<comment type="similarity">
    <text evidence="1">Belongs to the SIS family. PHI subfamily.</text>
</comment>
<dbReference type="SUPFAM" id="SSF53697">
    <property type="entry name" value="SIS domain"/>
    <property type="match status" value="1"/>
</dbReference>
<keyword evidence="4" id="KW-1185">Reference proteome</keyword>
<dbReference type="GO" id="GO:1901135">
    <property type="term" value="P:carbohydrate derivative metabolic process"/>
    <property type="evidence" value="ECO:0007669"/>
    <property type="project" value="InterPro"/>
</dbReference>
<organism evidence="3 4">
    <name type="scientific">Paenibacillus terrae</name>
    <dbReference type="NCBI Taxonomy" id="159743"/>
    <lineage>
        <taxon>Bacteria</taxon>
        <taxon>Bacillati</taxon>
        <taxon>Bacillota</taxon>
        <taxon>Bacilli</taxon>
        <taxon>Bacillales</taxon>
        <taxon>Paenibacillaceae</taxon>
        <taxon>Paenibacillus</taxon>
    </lineage>
</organism>
<dbReference type="AlphaFoldDB" id="A0A0D7X7S8"/>
<name>A0A0D7X7S8_9BACL</name>
<comment type="caution">
    <text evidence="3">The sequence shown here is derived from an EMBL/GenBank/DDBJ whole genome shotgun (WGS) entry which is preliminary data.</text>
</comment>
<dbReference type="GO" id="GO:0097367">
    <property type="term" value="F:carbohydrate derivative binding"/>
    <property type="evidence" value="ECO:0007669"/>
    <property type="project" value="InterPro"/>
</dbReference>
<dbReference type="Proteomes" id="UP000032534">
    <property type="component" value="Unassembled WGS sequence"/>
</dbReference>
<dbReference type="OrthoDB" id="9797832at2"/>
<dbReference type="RefSeq" id="WP_044644274.1">
    <property type="nucleotide sequence ID" value="NZ_JTHP01000001.1"/>
</dbReference>
<dbReference type="CDD" id="cd05005">
    <property type="entry name" value="SIS_PHI"/>
    <property type="match status" value="1"/>
</dbReference>
<dbReference type="PROSITE" id="PS51464">
    <property type="entry name" value="SIS"/>
    <property type="match status" value="1"/>
</dbReference>
<evidence type="ECO:0000313" key="3">
    <source>
        <dbReference type="EMBL" id="KJD47481.1"/>
    </source>
</evidence>
<dbReference type="InterPro" id="IPR046348">
    <property type="entry name" value="SIS_dom_sf"/>
</dbReference>
<dbReference type="NCBIfam" id="TIGR03127">
    <property type="entry name" value="RuMP_HxlB"/>
    <property type="match status" value="1"/>
</dbReference>
<reference evidence="3 4" key="1">
    <citation type="submission" date="2014-11" db="EMBL/GenBank/DDBJ databases">
        <title>Draft Genome Sequences of Paenibacillus polymyxa NRRL B-30509 and Paenibacillus terrae NRRL B-30644, Strains from a Poultry Environment that Produce Tridecaptin A and Paenicidins.</title>
        <authorList>
            <person name="van Belkum M.J."/>
            <person name="Lohans C.T."/>
            <person name="Vederas J.C."/>
        </authorList>
    </citation>
    <scope>NUCLEOTIDE SEQUENCE [LARGE SCALE GENOMIC DNA]</scope>
    <source>
        <strain evidence="3 4">NRRL B-30644</strain>
    </source>
</reference>
<sequence>METSQYLSEVLKELQWVPQLISDEESEQLIQSIASANKVFVAGAGRSGFMIRSLAMRLMHMGVRAYVVGETVTPGLGEGDLLIIGSGSGETKSLTSMAEKAKKLGASLALLTTSPGSTIGKLADIIVKLPGAPKDPSNKDYQTIQPMGSLFEQTLLLYGDALVLKTMELRKLTSESMFGQHANLE</sequence>
<dbReference type="PANTHER" id="PTHR43443:SF1">
    <property type="entry name" value="3-HEXULOSE-6-PHOSPHATE ISOMERASE"/>
    <property type="match status" value="1"/>
</dbReference>